<dbReference type="Gene3D" id="3.30.1450.10">
    <property type="match status" value="1"/>
</dbReference>
<feature type="chain" id="PRO_5044016807" evidence="2">
    <location>
        <begin position="21"/>
        <end position="138"/>
    </location>
</feature>
<dbReference type="AlphaFoldDB" id="A0A150B5L4"/>
<evidence type="ECO:0000313" key="4">
    <source>
        <dbReference type="Proteomes" id="UP000075591"/>
    </source>
</evidence>
<name>A0A150B5L4_BACCE</name>
<feature type="signal peptide" evidence="2">
    <location>
        <begin position="1"/>
        <end position="20"/>
    </location>
</feature>
<evidence type="ECO:0000256" key="1">
    <source>
        <dbReference type="SAM" id="MobiDB-lite"/>
    </source>
</evidence>
<evidence type="ECO:0000256" key="2">
    <source>
        <dbReference type="SAM" id="SignalP"/>
    </source>
</evidence>
<dbReference type="Proteomes" id="UP000075591">
    <property type="component" value="Unassembled WGS sequence"/>
</dbReference>
<sequence>MLKKLGILVLGSAVALSLVACGDSTKEASNEKKEEPKQEAKKENKENKESKKKITAADVEAIKVGDSLTGAGGEKYEDVVAKFGEPDNKAESQAGDIKMIIASWTKNVNGDLGANFNVTFTEKDGQKLATSKAQMGMK</sequence>
<keyword evidence="2" id="KW-0732">Signal</keyword>
<evidence type="ECO:0000313" key="3">
    <source>
        <dbReference type="EMBL" id="KXX99619.1"/>
    </source>
</evidence>
<dbReference type="Pfam" id="PF12978">
    <property type="entry name" value="DUF3862"/>
    <property type="match status" value="1"/>
</dbReference>
<feature type="region of interest" description="Disordered" evidence="1">
    <location>
        <begin position="24"/>
        <end position="53"/>
    </location>
</feature>
<dbReference type="GeneID" id="45020989"/>
<gene>
    <name evidence="3" type="ORF">AT274_08275</name>
</gene>
<dbReference type="PATRIC" id="fig|1396.432.peg.4189"/>
<accession>A0A150B5L4</accession>
<dbReference type="PROSITE" id="PS51257">
    <property type="entry name" value="PROKAR_LIPOPROTEIN"/>
    <property type="match status" value="1"/>
</dbReference>
<protein>
    <submittedName>
        <fullName evidence="3">Uncharacterized protein</fullName>
    </submittedName>
</protein>
<dbReference type="RefSeq" id="WP_000914235.1">
    <property type="nucleotide sequence ID" value="NZ_CP053656.2"/>
</dbReference>
<feature type="compositionally biased region" description="Basic and acidic residues" evidence="1">
    <location>
        <begin position="24"/>
        <end position="49"/>
    </location>
</feature>
<reference evidence="3 4" key="1">
    <citation type="submission" date="2015-12" db="EMBL/GenBank/DDBJ databases">
        <title>Bacillus cereus Group isolate.</title>
        <authorList>
            <person name="Kovac J."/>
        </authorList>
    </citation>
    <scope>NUCLEOTIDE SEQUENCE [LARGE SCALE GENOMIC DNA]</scope>
    <source>
        <strain evidence="3 4">FSL W8-0275</strain>
    </source>
</reference>
<dbReference type="InterPro" id="IPR024418">
    <property type="entry name" value="DUF3862"/>
</dbReference>
<organism evidence="3 4">
    <name type="scientific">Bacillus cereus</name>
    <dbReference type="NCBI Taxonomy" id="1396"/>
    <lineage>
        <taxon>Bacteria</taxon>
        <taxon>Bacillati</taxon>
        <taxon>Bacillota</taxon>
        <taxon>Bacilli</taxon>
        <taxon>Bacillales</taxon>
        <taxon>Bacillaceae</taxon>
        <taxon>Bacillus</taxon>
        <taxon>Bacillus cereus group</taxon>
    </lineage>
</organism>
<dbReference type="EMBL" id="LOMT01000057">
    <property type="protein sequence ID" value="KXX99619.1"/>
    <property type="molecule type" value="Genomic_DNA"/>
</dbReference>
<dbReference type="InterPro" id="IPR037873">
    <property type="entry name" value="BamE-like"/>
</dbReference>
<comment type="caution">
    <text evidence="3">The sequence shown here is derived from an EMBL/GenBank/DDBJ whole genome shotgun (WGS) entry which is preliminary data.</text>
</comment>
<proteinExistence type="predicted"/>